<evidence type="ECO:0000313" key="1">
    <source>
        <dbReference type="EMBL" id="KAJ9657128.1"/>
    </source>
</evidence>
<accession>A0ACC3A8U1</accession>
<comment type="caution">
    <text evidence="1">The sequence shown here is derived from an EMBL/GenBank/DDBJ whole genome shotgun (WGS) entry which is preliminary data.</text>
</comment>
<reference evidence="1" key="1">
    <citation type="submission" date="2022-10" db="EMBL/GenBank/DDBJ databases">
        <title>Culturing micro-colonial fungi from biological soil crusts in the Mojave desert and describing Neophaeococcomyces mojavensis, and introducing the new genera and species Taxawa tesnikishii.</title>
        <authorList>
            <person name="Kurbessoian T."/>
            <person name="Stajich J.E."/>
        </authorList>
    </citation>
    <scope>NUCLEOTIDE SEQUENCE</scope>
    <source>
        <strain evidence="1">JES_112</strain>
    </source>
</reference>
<evidence type="ECO:0000313" key="2">
    <source>
        <dbReference type="Proteomes" id="UP001172386"/>
    </source>
</evidence>
<protein>
    <submittedName>
        <fullName evidence="1">Uncharacterized protein</fullName>
    </submittedName>
</protein>
<sequence>MNFAGQPRPQPGRRGLLGRLERGLTRLASAMETSIAMQNAQRMAAMNRQATAAAVNPPPYTPSPTALLAATPAAPQASAFPAHAEISPSTVLPDMEGIYEPDLSGPLTREMGMGLIHKAHQLQARIAQLEAEGASPGRIAYLRLELAKTLAQTNTWMQNYAAFGHAT</sequence>
<proteinExistence type="predicted"/>
<organism evidence="1 2">
    <name type="scientific">Neophaeococcomyces mojaviensis</name>
    <dbReference type="NCBI Taxonomy" id="3383035"/>
    <lineage>
        <taxon>Eukaryota</taxon>
        <taxon>Fungi</taxon>
        <taxon>Dikarya</taxon>
        <taxon>Ascomycota</taxon>
        <taxon>Pezizomycotina</taxon>
        <taxon>Eurotiomycetes</taxon>
        <taxon>Chaetothyriomycetidae</taxon>
        <taxon>Chaetothyriales</taxon>
        <taxon>Chaetothyriales incertae sedis</taxon>
        <taxon>Neophaeococcomyces</taxon>
    </lineage>
</organism>
<keyword evidence="2" id="KW-1185">Reference proteome</keyword>
<gene>
    <name evidence="1" type="ORF">H2198_004486</name>
</gene>
<name>A0ACC3A8U1_9EURO</name>
<dbReference type="Proteomes" id="UP001172386">
    <property type="component" value="Unassembled WGS sequence"/>
</dbReference>
<dbReference type="EMBL" id="JAPDRQ010000068">
    <property type="protein sequence ID" value="KAJ9657128.1"/>
    <property type="molecule type" value="Genomic_DNA"/>
</dbReference>